<dbReference type="GO" id="GO:0061630">
    <property type="term" value="F:ubiquitin protein ligase activity"/>
    <property type="evidence" value="ECO:0007669"/>
    <property type="project" value="UniProtKB-EC"/>
</dbReference>
<evidence type="ECO:0000313" key="10">
    <source>
        <dbReference type="EMBL" id="APA11672.1"/>
    </source>
</evidence>
<dbReference type="Pfam" id="PF22191">
    <property type="entry name" value="IBR_1"/>
    <property type="match status" value="1"/>
</dbReference>
<keyword evidence="5" id="KW-0677">Repeat</keyword>
<dbReference type="VEuPathDB" id="FungiDB:sscle_08g064420"/>
<dbReference type="SUPFAM" id="SSF57850">
    <property type="entry name" value="RING/U-box"/>
    <property type="match status" value="1"/>
</dbReference>
<evidence type="ECO:0000313" key="11">
    <source>
        <dbReference type="Proteomes" id="UP000177798"/>
    </source>
</evidence>
<accession>A0A1D9QA86</accession>
<dbReference type="PROSITE" id="PS51873">
    <property type="entry name" value="TRIAD"/>
    <property type="match status" value="1"/>
</dbReference>
<dbReference type="OrthoDB" id="1431934at2759"/>
<name>A0A1D9QA86_SCLS1</name>
<keyword evidence="7" id="KW-0833">Ubl conjugation pathway</keyword>
<evidence type="ECO:0000256" key="5">
    <source>
        <dbReference type="ARBA" id="ARBA00022737"/>
    </source>
</evidence>
<evidence type="ECO:0000256" key="7">
    <source>
        <dbReference type="ARBA" id="ARBA00022786"/>
    </source>
</evidence>
<dbReference type="EC" id="2.3.2.31" evidence="2"/>
<protein>
    <recommendedName>
        <fullName evidence="2">RBR-type E3 ubiquitin transferase</fullName>
        <ecNumber evidence="2">2.3.2.31</ecNumber>
    </recommendedName>
</protein>
<comment type="catalytic activity">
    <reaction evidence="1">
        <text>[E2 ubiquitin-conjugating enzyme]-S-ubiquitinyl-L-cysteine + [acceptor protein]-L-lysine = [E2 ubiquitin-conjugating enzyme]-L-cysteine + [acceptor protein]-N(6)-ubiquitinyl-L-lysine.</text>
        <dbReference type="EC" id="2.3.2.31"/>
    </reaction>
</comment>
<evidence type="ECO:0000259" key="9">
    <source>
        <dbReference type="PROSITE" id="PS51873"/>
    </source>
</evidence>
<evidence type="ECO:0000256" key="2">
    <source>
        <dbReference type="ARBA" id="ARBA00012251"/>
    </source>
</evidence>
<proteinExistence type="predicted"/>
<keyword evidence="8" id="KW-0862">Zinc</keyword>
<dbReference type="Gene3D" id="1.20.120.1750">
    <property type="match status" value="1"/>
</dbReference>
<keyword evidence="4" id="KW-0479">Metal-binding</keyword>
<feature type="domain" description="RING-type" evidence="9">
    <location>
        <begin position="1"/>
        <end position="85"/>
    </location>
</feature>
<evidence type="ECO:0000256" key="3">
    <source>
        <dbReference type="ARBA" id="ARBA00022679"/>
    </source>
</evidence>
<dbReference type="GO" id="GO:0016567">
    <property type="term" value="P:protein ubiquitination"/>
    <property type="evidence" value="ECO:0007669"/>
    <property type="project" value="InterPro"/>
</dbReference>
<evidence type="ECO:0000256" key="6">
    <source>
        <dbReference type="ARBA" id="ARBA00022771"/>
    </source>
</evidence>
<dbReference type="EMBL" id="CP017821">
    <property type="protein sequence ID" value="APA11672.1"/>
    <property type="molecule type" value="Genomic_DNA"/>
</dbReference>
<evidence type="ECO:0000256" key="8">
    <source>
        <dbReference type="ARBA" id="ARBA00022833"/>
    </source>
</evidence>
<dbReference type="AlphaFoldDB" id="A0A1D9QA86"/>
<organism evidence="10 11">
    <name type="scientific">Sclerotinia sclerotiorum (strain ATCC 18683 / 1980 / Ss-1)</name>
    <name type="common">White mold</name>
    <name type="synonym">Whetzelinia sclerotiorum</name>
    <dbReference type="NCBI Taxonomy" id="665079"/>
    <lineage>
        <taxon>Eukaryota</taxon>
        <taxon>Fungi</taxon>
        <taxon>Dikarya</taxon>
        <taxon>Ascomycota</taxon>
        <taxon>Pezizomycotina</taxon>
        <taxon>Leotiomycetes</taxon>
        <taxon>Helotiales</taxon>
        <taxon>Sclerotiniaceae</taxon>
        <taxon>Sclerotinia</taxon>
    </lineage>
</organism>
<dbReference type="SMART" id="SM00647">
    <property type="entry name" value="IBR"/>
    <property type="match status" value="1"/>
</dbReference>
<dbReference type="InterPro" id="IPR031127">
    <property type="entry name" value="E3_UB_ligase_RBR"/>
</dbReference>
<evidence type="ECO:0000256" key="1">
    <source>
        <dbReference type="ARBA" id="ARBA00001798"/>
    </source>
</evidence>
<dbReference type="InterPro" id="IPR002867">
    <property type="entry name" value="IBR_dom"/>
</dbReference>
<evidence type="ECO:0000256" key="4">
    <source>
        <dbReference type="ARBA" id="ARBA00022723"/>
    </source>
</evidence>
<gene>
    <name evidence="10" type="ORF">sscle_08g064420</name>
</gene>
<dbReference type="PANTHER" id="PTHR11685">
    <property type="entry name" value="RBR FAMILY RING FINGER AND IBR DOMAIN-CONTAINING"/>
    <property type="match status" value="1"/>
</dbReference>
<dbReference type="GO" id="GO:0008270">
    <property type="term" value="F:zinc ion binding"/>
    <property type="evidence" value="ECO:0007669"/>
    <property type="project" value="UniProtKB-KW"/>
</dbReference>
<dbReference type="Proteomes" id="UP000177798">
    <property type="component" value="Chromosome 8"/>
</dbReference>
<sequence length="131" mass="15462">MPWHTGLTCNQYNTRERERLQQEEASLQLMEKATKQCPQCQVRIEKNDGCDHMTCRSCKHEFCWICFVDYELIRSRDNSAHTPTCPYYVGVPLRYQAHFPARPRAPVSVDHYIARARPHALGRYEAEVQEY</sequence>
<keyword evidence="3" id="KW-0808">Transferase</keyword>
<keyword evidence="6" id="KW-0863">Zinc-finger</keyword>
<dbReference type="InterPro" id="IPR044066">
    <property type="entry name" value="TRIAD_supradom"/>
</dbReference>
<reference evidence="11" key="1">
    <citation type="journal article" date="2017" name="Genome Biol. Evol.">
        <title>The complete genome sequence of the phytopathogenic fungus Sclerotinia sclerotiorum reveals insights into the genome architecture of broad host range pathogens.</title>
        <authorList>
            <person name="Derbyshire M."/>
            <person name="Denton-Giles M."/>
            <person name="Hegedus D."/>
            <person name="Seifbarghy S."/>
            <person name="Rollins J."/>
            <person name="van Kan J."/>
            <person name="Seidl M.F."/>
            <person name="Faino L."/>
            <person name="Mbengue M."/>
            <person name="Navaud O."/>
            <person name="Raffaele S."/>
            <person name="Hammond-Kosack K."/>
            <person name="Heard S."/>
            <person name="Oliver R."/>
        </authorList>
    </citation>
    <scope>NUCLEOTIDE SEQUENCE [LARGE SCALE GENOMIC DNA]</scope>
    <source>
        <strain evidence="11">ATCC 18683 / 1980 / Ss-1</strain>
    </source>
</reference>